<dbReference type="HOGENOM" id="CLU_207411_0_0_1"/>
<name>A0A0C9X392_9AGAR</name>
<keyword evidence="1" id="KW-1133">Transmembrane helix</keyword>
<reference evidence="2 3" key="1">
    <citation type="submission" date="2014-04" db="EMBL/GenBank/DDBJ databases">
        <authorList>
            <consortium name="DOE Joint Genome Institute"/>
            <person name="Kuo A."/>
            <person name="Kohler A."/>
            <person name="Nagy L.G."/>
            <person name="Floudas D."/>
            <person name="Copeland A."/>
            <person name="Barry K.W."/>
            <person name="Cichocki N."/>
            <person name="Veneault-Fourrey C."/>
            <person name="LaButti K."/>
            <person name="Lindquist E.A."/>
            <person name="Lipzen A."/>
            <person name="Lundell T."/>
            <person name="Morin E."/>
            <person name="Murat C."/>
            <person name="Sun H."/>
            <person name="Tunlid A."/>
            <person name="Henrissat B."/>
            <person name="Grigoriev I.V."/>
            <person name="Hibbett D.S."/>
            <person name="Martin F."/>
            <person name="Nordberg H.P."/>
            <person name="Cantor M.N."/>
            <person name="Hua S.X."/>
        </authorList>
    </citation>
    <scope>NUCLEOTIDE SEQUENCE [LARGE SCALE GENOMIC DNA]</scope>
    <source>
        <strain evidence="2 3">LaAM-08-1</strain>
    </source>
</reference>
<gene>
    <name evidence="2" type="ORF">K443DRAFT_624143</name>
</gene>
<feature type="non-terminal residue" evidence="2">
    <location>
        <position position="1"/>
    </location>
</feature>
<keyword evidence="1" id="KW-0812">Transmembrane</keyword>
<keyword evidence="1" id="KW-0472">Membrane</keyword>
<organism evidence="2 3">
    <name type="scientific">Laccaria amethystina LaAM-08-1</name>
    <dbReference type="NCBI Taxonomy" id="1095629"/>
    <lineage>
        <taxon>Eukaryota</taxon>
        <taxon>Fungi</taxon>
        <taxon>Dikarya</taxon>
        <taxon>Basidiomycota</taxon>
        <taxon>Agaricomycotina</taxon>
        <taxon>Agaricomycetes</taxon>
        <taxon>Agaricomycetidae</taxon>
        <taxon>Agaricales</taxon>
        <taxon>Agaricineae</taxon>
        <taxon>Hydnangiaceae</taxon>
        <taxon>Laccaria</taxon>
    </lineage>
</organism>
<accession>A0A0C9X392</accession>
<sequence length="56" mass="6585">DFLIVHQFEILIINVFGMHISFIILQVLTIMEVPLPRLQIGPCLKCKEFMWENSIL</sequence>
<evidence type="ECO:0000256" key="1">
    <source>
        <dbReference type="SAM" id="Phobius"/>
    </source>
</evidence>
<reference evidence="3" key="2">
    <citation type="submission" date="2015-01" db="EMBL/GenBank/DDBJ databases">
        <title>Evolutionary Origins and Diversification of the Mycorrhizal Mutualists.</title>
        <authorList>
            <consortium name="DOE Joint Genome Institute"/>
            <consortium name="Mycorrhizal Genomics Consortium"/>
            <person name="Kohler A."/>
            <person name="Kuo A."/>
            <person name="Nagy L.G."/>
            <person name="Floudas D."/>
            <person name="Copeland A."/>
            <person name="Barry K.W."/>
            <person name="Cichocki N."/>
            <person name="Veneault-Fourrey C."/>
            <person name="LaButti K."/>
            <person name="Lindquist E.A."/>
            <person name="Lipzen A."/>
            <person name="Lundell T."/>
            <person name="Morin E."/>
            <person name="Murat C."/>
            <person name="Riley R."/>
            <person name="Ohm R."/>
            <person name="Sun H."/>
            <person name="Tunlid A."/>
            <person name="Henrissat B."/>
            <person name="Grigoriev I.V."/>
            <person name="Hibbett D.S."/>
            <person name="Martin F."/>
        </authorList>
    </citation>
    <scope>NUCLEOTIDE SEQUENCE [LARGE SCALE GENOMIC DNA]</scope>
    <source>
        <strain evidence="3">LaAM-08-1</strain>
    </source>
</reference>
<keyword evidence="3" id="KW-1185">Reference proteome</keyword>
<dbReference type="AlphaFoldDB" id="A0A0C9X392"/>
<dbReference type="EMBL" id="KN838646">
    <property type="protein sequence ID" value="KIJ99485.1"/>
    <property type="molecule type" value="Genomic_DNA"/>
</dbReference>
<evidence type="ECO:0000313" key="3">
    <source>
        <dbReference type="Proteomes" id="UP000054477"/>
    </source>
</evidence>
<dbReference type="Proteomes" id="UP000054477">
    <property type="component" value="Unassembled WGS sequence"/>
</dbReference>
<proteinExistence type="predicted"/>
<evidence type="ECO:0000313" key="2">
    <source>
        <dbReference type="EMBL" id="KIJ99485.1"/>
    </source>
</evidence>
<protein>
    <submittedName>
        <fullName evidence="2">Uncharacterized protein</fullName>
    </submittedName>
</protein>
<feature type="transmembrane region" description="Helical" evidence="1">
    <location>
        <begin position="12"/>
        <end position="31"/>
    </location>
</feature>
<dbReference type="OrthoDB" id="3091431at2759"/>